<reference evidence="5 6" key="1">
    <citation type="submission" date="2020-02" db="EMBL/GenBank/DDBJ databases">
        <title>Acidophilic actinobacteria isolated from forest soil.</title>
        <authorList>
            <person name="Golinska P."/>
        </authorList>
    </citation>
    <scope>NUCLEOTIDE SEQUENCE [LARGE SCALE GENOMIC DNA]</scope>
    <source>
        <strain evidence="5 6">NL8</strain>
    </source>
</reference>
<comment type="similarity">
    <text evidence="1">Belongs to the CdaR family.</text>
</comment>
<evidence type="ECO:0000256" key="1">
    <source>
        <dbReference type="ARBA" id="ARBA00006754"/>
    </source>
</evidence>
<comment type="caution">
    <text evidence="5">The sequence shown here is derived from an EMBL/GenBank/DDBJ whole genome shotgun (WGS) entry which is preliminary data.</text>
</comment>
<feature type="domain" description="CdaR GGDEF-like" evidence="4">
    <location>
        <begin position="175"/>
        <end position="286"/>
    </location>
</feature>
<dbReference type="Pfam" id="PF13556">
    <property type="entry name" value="HTH_30"/>
    <property type="match status" value="1"/>
</dbReference>
<dbReference type="Gene3D" id="1.10.10.2840">
    <property type="entry name" value="PucR C-terminal helix-turn-helix domain"/>
    <property type="match status" value="1"/>
</dbReference>
<dbReference type="Pfam" id="PF14361">
    <property type="entry name" value="RsbRD_N"/>
    <property type="match status" value="1"/>
</dbReference>
<organism evidence="5 6">
    <name type="scientific">Catenulispora pinistramenti</name>
    <dbReference type="NCBI Taxonomy" id="2705254"/>
    <lineage>
        <taxon>Bacteria</taxon>
        <taxon>Bacillati</taxon>
        <taxon>Actinomycetota</taxon>
        <taxon>Actinomycetes</taxon>
        <taxon>Catenulisporales</taxon>
        <taxon>Catenulisporaceae</taxon>
        <taxon>Catenulispora</taxon>
    </lineage>
</organism>
<dbReference type="Proteomes" id="UP000730482">
    <property type="component" value="Unassembled WGS sequence"/>
</dbReference>
<sequence>MESGSSRPANGDQRMAELTTLAGLMLARADDITDTVMTRVFEQFPVYAGMVSRQMLRESVHDHVVSAFDPMARSQKADLRAAGPTGRIGAADGIPLTVFMDGYRVAFRVVWSAIVETARDMGMSADACLDAATILIASLDAFTREMSTGYRDELGRQIRSEEQRRSAVVQALLEGRLADTNVWEAAELLRLPASGPFVVIAARVPEVGRHALPQIEQGLGVLGIDSAWRLMHDVEIGVAALPGPGAQLDRLVTALYAGGVSRVGVSPPYDDLRSTSLGLRLARIALHGAAERRRVVVFGNDPLSAVAGSAPDIMPRVARGILAGLDGLPAQDRTLLLDTFGAWLDADGSAGEAARRMYVHPNTVRNRLRRLEKQTGRSLSNPRAIAELILAYEIDCGTRTALAEAAGSA</sequence>
<dbReference type="EMBL" id="JAAFYZ010000110">
    <property type="protein sequence ID" value="MBS2550655.1"/>
    <property type="molecule type" value="Genomic_DNA"/>
</dbReference>
<evidence type="ECO:0000259" key="3">
    <source>
        <dbReference type="Pfam" id="PF14361"/>
    </source>
</evidence>
<name>A0ABS5KX83_9ACTN</name>
<dbReference type="InterPro" id="IPR025751">
    <property type="entry name" value="RsbRD_N_dom"/>
</dbReference>
<dbReference type="PANTHER" id="PTHR33744">
    <property type="entry name" value="CARBOHYDRATE DIACID REGULATOR"/>
    <property type="match status" value="1"/>
</dbReference>
<dbReference type="InterPro" id="IPR051448">
    <property type="entry name" value="CdaR-like_regulators"/>
</dbReference>
<feature type="domain" description="RsbT co-antagonist protein RsbRD N-terminal" evidence="3">
    <location>
        <begin position="30"/>
        <end position="165"/>
    </location>
</feature>
<dbReference type="PANTHER" id="PTHR33744:SF1">
    <property type="entry name" value="DNA-BINDING TRANSCRIPTIONAL ACTIVATOR ADER"/>
    <property type="match status" value="1"/>
</dbReference>
<gene>
    <name evidence="5" type="ORF">KGQ19_27660</name>
</gene>
<dbReference type="Pfam" id="PF17853">
    <property type="entry name" value="GGDEF_2"/>
    <property type="match status" value="1"/>
</dbReference>
<keyword evidence="6" id="KW-1185">Reference proteome</keyword>
<evidence type="ECO:0000313" key="6">
    <source>
        <dbReference type="Proteomes" id="UP000730482"/>
    </source>
</evidence>
<evidence type="ECO:0000259" key="4">
    <source>
        <dbReference type="Pfam" id="PF17853"/>
    </source>
</evidence>
<dbReference type="InterPro" id="IPR025736">
    <property type="entry name" value="PucR_C-HTH_dom"/>
</dbReference>
<feature type="domain" description="PucR C-terminal helix-turn-helix" evidence="2">
    <location>
        <begin position="336"/>
        <end position="393"/>
    </location>
</feature>
<evidence type="ECO:0000259" key="2">
    <source>
        <dbReference type="Pfam" id="PF13556"/>
    </source>
</evidence>
<dbReference type="RefSeq" id="WP_212013879.1">
    <property type="nucleotide sequence ID" value="NZ_JAAFYZ010000110.1"/>
</dbReference>
<dbReference type="InterPro" id="IPR042070">
    <property type="entry name" value="PucR_C-HTH_sf"/>
</dbReference>
<accession>A0ABS5KX83</accession>
<dbReference type="InterPro" id="IPR041522">
    <property type="entry name" value="CdaR_GGDEF"/>
</dbReference>
<proteinExistence type="inferred from homology"/>
<protein>
    <submittedName>
        <fullName evidence="5">Helix-turn-helix domain-containing protein</fullName>
    </submittedName>
</protein>
<evidence type="ECO:0000313" key="5">
    <source>
        <dbReference type="EMBL" id="MBS2550655.1"/>
    </source>
</evidence>